<sequence length="192" mass="20635">MDTTNRFRTVRLGFLWRFSGVGPGCLLGLLAAVVLGASGAVNRLGVGPSLLIVAAVVLVLALPAPLSFWVRADSEGLALSRALLRRRHRWHDITGLDMTFGEDPDSDAARLTMRLRLTTTPTTGRGPLVGVLGLAPGHQLRGTEPRRASRTVRVEALPADPFGSAFRVGTNEPGTHERPRGWSGRWGTRGQS</sequence>
<protein>
    <recommendedName>
        <fullName evidence="5">PH domain-containing protein</fullName>
    </recommendedName>
</protein>
<dbReference type="AlphaFoldDB" id="A0A1K2A4F6"/>
<accession>A0A1K2A4F6</accession>
<evidence type="ECO:0008006" key="5">
    <source>
        <dbReference type="Google" id="ProtNLM"/>
    </source>
</evidence>
<dbReference type="EMBL" id="FPJO01000006">
    <property type="protein sequence ID" value="SFX81334.1"/>
    <property type="molecule type" value="Genomic_DNA"/>
</dbReference>
<keyword evidence="2" id="KW-0472">Membrane</keyword>
<feature type="region of interest" description="Disordered" evidence="1">
    <location>
        <begin position="163"/>
        <end position="192"/>
    </location>
</feature>
<evidence type="ECO:0000256" key="2">
    <source>
        <dbReference type="SAM" id="Phobius"/>
    </source>
</evidence>
<feature type="transmembrane region" description="Helical" evidence="2">
    <location>
        <begin position="49"/>
        <end position="70"/>
    </location>
</feature>
<reference evidence="3 4" key="1">
    <citation type="submission" date="2016-11" db="EMBL/GenBank/DDBJ databases">
        <authorList>
            <person name="Jaros S."/>
            <person name="Januszkiewicz K."/>
            <person name="Wedrychowicz H."/>
        </authorList>
    </citation>
    <scope>NUCLEOTIDE SEQUENCE [LARGE SCALE GENOMIC DNA]</scope>
    <source>
        <strain evidence="3 4">OK807</strain>
    </source>
</reference>
<evidence type="ECO:0000256" key="1">
    <source>
        <dbReference type="SAM" id="MobiDB-lite"/>
    </source>
</evidence>
<evidence type="ECO:0000313" key="3">
    <source>
        <dbReference type="EMBL" id="SFX81334.1"/>
    </source>
</evidence>
<keyword evidence="2" id="KW-1133">Transmembrane helix</keyword>
<organism evidence="3 4">
    <name type="scientific">Streptomyces atratus</name>
    <dbReference type="NCBI Taxonomy" id="1893"/>
    <lineage>
        <taxon>Bacteria</taxon>
        <taxon>Bacillati</taxon>
        <taxon>Actinomycetota</taxon>
        <taxon>Actinomycetes</taxon>
        <taxon>Kitasatosporales</taxon>
        <taxon>Streptomycetaceae</taxon>
        <taxon>Streptomyces</taxon>
    </lineage>
</organism>
<proteinExistence type="predicted"/>
<gene>
    <name evidence="3" type="ORF">SAMN02787144_1006272</name>
</gene>
<dbReference type="Proteomes" id="UP000181909">
    <property type="component" value="Unassembled WGS sequence"/>
</dbReference>
<dbReference type="STRING" id="1893.SAMN02787144_1006272"/>
<keyword evidence="2" id="KW-0812">Transmembrane</keyword>
<evidence type="ECO:0000313" key="4">
    <source>
        <dbReference type="Proteomes" id="UP000181909"/>
    </source>
</evidence>
<name>A0A1K2A4F6_STRAR</name>